<protein>
    <recommendedName>
        <fullName evidence="2">Chalcone/stilbene synthase C-terminal domain-containing protein</fullName>
    </recommendedName>
</protein>
<evidence type="ECO:0000313" key="4">
    <source>
        <dbReference type="Proteomes" id="UP000287651"/>
    </source>
</evidence>
<dbReference type="InterPro" id="IPR011141">
    <property type="entry name" value="Polyketide_synthase_type-III"/>
</dbReference>
<reference evidence="3 4" key="1">
    <citation type="journal article" date="2014" name="Agronomy (Basel)">
        <title>A Draft Genome Sequence for Ensete ventricosum, the Drought-Tolerant Tree Against Hunger.</title>
        <authorList>
            <person name="Harrison J."/>
            <person name="Moore K.A."/>
            <person name="Paszkiewicz K."/>
            <person name="Jones T."/>
            <person name="Grant M."/>
            <person name="Ambacheew D."/>
            <person name="Muzemil S."/>
            <person name="Studholme D.J."/>
        </authorList>
    </citation>
    <scope>NUCLEOTIDE SEQUENCE [LARGE SCALE GENOMIC DNA]</scope>
</reference>
<dbReference type="GO" id="GO:0016747">
    <property type="term" value="F:acyltransferase activity, transferring groups other than amino-acyl groups"/>
    <property type="evidence" value="ECO:0007669"/>
    <property type="project" value="InterPro"/>
</dbReference>
<comment type="caution">
    <text evidence="3">The sequence shown here is derived from an EMBL/GenBank/DDBJ whole genome shotgun (WGS) entry which is preliminary data.</text>
</comment>
<dbReference type="InterPro" id="IPR016039">
    <property type="entry name" value="Thiolase-like"/>
</dbReference>
<proteinExistence type="inferred from homology"/>
<sequence>MISATVLFVMDDVRKRSAAEGRATTGDGLEWGVLFGFGPGLSIETVVLRSASGAWPSEPFSETASGVGRGEVELRTKPRRRGAFLGPTFRRRPALYATSD</sequence>
<organism evidence="3 4">
    <name type="scientific">Ensete ventricosum</name>
    <name type="common">Abyssinian banana</name>
    <name type="synonym">Musa ensete</name>
    <dbReference type="NCBI Taxonomy" id="4639"/>
    <lineage>
        <taxon>Eukaryota</taxon>
        <taxon>Viridiplantae</taxon>
        <taxon>Streptophyta</taxon>
        <taxon>Embryophyta</taxon>
        <taxon>Tracheophyta</taxon>
        <taxon>Spermatophyta</taxon>
        <taxon>Magnoliopsida</taxon>
        <taxon>Liliopsida</taxon>
        <taxon>Zingiberales</taxon>
        <taxon>Musaceae</taxon>
        <taxon>Ensete</taxon>
    </lineage>
</organism>
<dbReference type="Gene3D" id="3.40.47.10">
    <property type="match status" value="1"/>
</dbReference>
<dbReference type="Proteomes" id="UP000287651">
    <property type="component" value="Unassembled WGS sequence"/>
</dbReference>
<name>A0A426YKS5_ENSVE</name>
<dbReference type="PANTHER" id="PTHR11877">
    <property type="entry name" value="HYDROXYMETHYLGLUTARYL-COA SYNTHASE"/>
    <property type="match status" value="1"/>
</dbReference>
<feature type="domain" description="Chalcone/stilbene synthase C-terminal" evidence="2">
    <location>
        <begin position="1"/>
        <end position="50"/>
    </location>
</feature>
<gene>
    <name evidence="3" type="ORF">B296_00042404</name>
</gene>
<dbReference type="SUPFAM" id="SSF53901">
    <property type="entry name" value="Thiolase-like"/>
    <property type="match status" value="1"/>
</dbReference>
<comment type="similarity">
    <text evidence="1">Belongs to the thiolase-like superfamily. Chalcone/stilbene synthases family.</text>
</comment>
<dbReference type="EMBL" id="AMZH03011763">
    <property type="protein sequence ID" value="RRT52266.1"/>
    <property type="molecule type" value="Genomic_DNA"/>
</dbReference>
<evidence type="ECO:0000313" key="3">
    <source>
        <dbReference type="EMBL" id="RRT52266.1"/>
    </source>
</evidence>
<dbReference type="InterPro" id="IPR012328">
    <property type="entry name" value="Chalcone/stilbene_synt_C"/>
</dbReference>
<dbReference type="PANTHER" id="PTHR11877:SF105">
    <property type="entry name" value="CHALCONE SYNTHASE"/>
    <property type="match status" value="1"/>
</dbReference>
<dbReference type="Pfam" id="PF02797">
    <property type="entry name" value="Chal_sti_synt_C"/>
    <property type="match status" value="1"/>
</dbReference>
<dbReference type="GO" id="GO:0030639">
    <property type="term" value="P:polyketide biosynthetic process"/>
    <property type="evidence" value="ECO:0007669"/>
    <property type="project" value="TreeGrafter"/>
</dbReference>
<accession>A0A426YKS5</accession>
<evidence type="ECO:0000256" key="1">
    <source>
        <dbReference type="ARBA" id="ARBA00005531"/>
    </source>
</evidence>
<evidence type="ECO:0000259" key="2">
    <source>
        <dbReference type="Pfam" id="PF02797"/>
    </source>
</evidence>
<dbReference type="AlphaFoldDB" id="A0A426YKS5"/>